<dbReference type="EMBL" id="CP089983">
    <property type="protein sequence ID" value="WXB02070.1"/>
    <property type="molecule type" value="Genomic_DNA"/>
</dbReference>
<gene>
    <name evidence="1" type="ORF">LVJ94_34800</name>
</gene>
<evidence type="ECO:0008006" key="3">
    <source>
        <dbReference type="Google" id="ProtNLM"/>
    </source>
</evidence>
<dbReference type="RefSeq" id="WP_394831695.1">
    <property type="nucleotide sequence ID" value="NZ_CP089929.1"/>
</dbReference>
<name>A0ABZ2KYK7_9BACT</name>
<evidence type="ECO:0000313" key="1">
    <source>
        <dbReference type="EMBL" id="WXB02070.1"/>
    </source>
</evidence>
<protein>
    <recommendedName>
        <fullName evidence="3">F5/8 type C domain-containing protein</fullName>
    </recommendedName>
</protein>
<sequence length="518" mass="57355">MAKFEGITAVAPQFFYYVLIDGTDAVDSAAFGAELEKNTGWRNLYGEFLARAKKDPQRLHDPAHPFLPICLVEAGGKKIAVVCPGGRNAYGKDAFWITYPGRDPKTGELDPDGIRDWSAEIQTKGRHTAAEESARYTQDLFLRPQVELEFGGAGGTQVIPQLPGGPASSNAVHYSADLLYFSSHGWLGGFARGNSIVSWQLASPPEARAAYTPSVYFSVGRYAAEGRGFAGPKWIVLAQCSTINAATWVLWARVFAKSHPHVRGILAYEEASPGADSSVSIAQRFFQHLKDKKPFLDAWRAANQTQKWAAIVHKEALGDRLDLWSQFKPLTSVETTADTFSYYGFLSSHSGRQEIRDKPPPFRLKLESSPDGQTFQEVSSANLDDRLVARYQLGWVYRVTLTVPKGHIVRGTMRWIHIRPTYPEQPLLEELFASVSSRAQHAVIGMNRGAQTLDIAAHGTPSEIVFELYAAPDQIPSHLHDSHSYLWPSVMLETSAGKATYDFTTTGLGYYGIWSPRR</sequence>
<accession>A0ABZ2KYK7</accession>
<keyword evidence="2" id="KW-1185">Reference proteome</keyword>
<proteinExistence type="predicted"/>
<reference evidence="1" key="1">
    <citation type="submission" date="2021-12" db="EMBL/GenBank/DDBJ databases">
        <title>Discovery of the Pendulisporaceae a myxobacterial family with distinct sporulation behavior and unique specialized metabolism.</title>
        <authorList>
            <person name="Garcia R."/>
            <person name="Popoff A."/>
            <person name="Bader C.D."/>
            <person name="Loehr J."/>
            <person name="Walesch S."/>
            <person name="Walt C."/>
            <person name="Boldt J."/>
            <person name="Bunk B."/>
            <person name="Haeckl F.J.F.P.J."/>
            <person name="Gunesch A.P."/>
            <person name="Birkelbach J."/>
            <person name="Nuebel U."/>
            <person name="Pietschmann T."/>
            <person name="Bach T."/>
            <person name="Mueller R."/>
        </authorList>
    </citation>
    <scope>NUCLEOTIDE SEQUENCE</scope>
    <source>
        <strain evidence="1">MSr11367</strain>
    </source>
</reference>
<dbReference type="Proteomes" id="UP001374803">
    <property type="component" value="Chromosome"/>
</dbReference>
<evidence type="ECO:0000313" key="2">
    <source>
        <dbReference type="Proteomes" id="UP001374803"/>
    </source>
</evidence>
<organism evidence="1 2">
    <name type="scientific">Pendulispora rubella</name>
    <dbReference type="NCBI Taxonomy" id="2741070"/>
    <lineage>
        <taxon>Bacteria</taxon>
        <taxon>Pseudomonadati</taxon>
        <taxon>Myxococcota</taxon>
        <taxon>Myxococcia</taxon>
        <taxon>Myxococcales</taxon>
        <taxon>Sorangiineae</taxon>
        <taxon>Pendulisporaceae</taxon>
        <taxon>Pendulispora</taxon>
    </lineage>
</organism>